<comment type="similarity">
    <text evidence="1">Belongs to the N-acetylmuramoyl-L-alanine amidase 2 family.</text>
</comment>
<feature type="compositionally biased region" description="Low complexity" evidence="5">
    <location>
        <begin position="1"/>
        <end position="36"/>
    </location>
</feature>
<dbReference type="RefSeq" id="WP_229865964.1">
    <property type="nucleotide sequence ID" value="NZ_BJND01000044.1"/>
</dbReference>
<comment type="caution">
    <text evidence="7">The sequence shown here is derived from an EMBL/GenBank/DDBJ whole genome shotgun (WGS) entry which is preliminary data.</text>
</comment>
<keyword evidence="2" id="KW-0732">Signal</keyword>
<dbReference type="SUPFAM" id="SSF55846">
    <property type="entry name" value="N-acetylmuramoyl-L-alanine amidase-like"/>
    <property type="match status" value="1"/>
</dbReference>
<dbReference type="GO" id="GO:0009253">
    <property type="term" value="P:peptidoglycan catabolic process"/>
    <property type="evidence" value="ECO:0007669"/>
    <property type="project" value="InterPro"/>
</dbReference>
<keyword evidence="3" id="KW-0677">Repeat</keyword>
<organism evidence="7 8">
    <name type="scientific">Streptomyces spinoverrucosus</name>
    <dbReference type="NCBI Taxonomy" id="284043"/>
    <lineage>
        <taxon>Bacteria</taxon>
        <taxon>Bacillati</taxon>
        <taxon>Actinomycetota</taxon>
        <taxon>Actinomycetes</taxon>
        <taxon>Kitasatosporales</taxon>
        <taxon>Streptomycetaceae</taxon>
        <taxon>Streptomyces</taxon>
    </lineage>
</organism>
<dbReference type="GO" id="GO:0008745">
    <property type="term" value="F:N-acetylmuramoyl-L-alanine amidase activity"/>
    <property type="evidence" value="ECO:0007669"/>
    <property type="project" value="InterPro"/>
</dbReference>
<dbReference type="Pfam" id="PF01839">
    <property type="entry name" value="FG-GAP"/>
    <property type="match status" value="3"/>
</dbReference>
<sequence>MTPSAPASTTTTPPATPSTSPSPTSTVPAPRPSTVVKPPIITQAGWGASTDYNGTPEYGTEIKAAVIHHTGVDGDNLISCAETRARLRTIQQAHIAQGYFDLGYNFVVDKCGQIFEGRSGGMDLPVIGAHDIGFNTDTVGISYLGNFEKAKPSRAGLDAMARVIAWKFGMYGVDPTGTVTLTSGAEKGYSGNNVPKGTQITVPRVLGHRDTNATACPGANLYPKLGLVRALAKTPGISHALPTSDYTRDGISDLVAGTPRANSVTVVPGGVDGPVTSARKTLTQNSTGVPGATETGDNFGAATAWGDVNGDGRADLAIGAPGEDDGSGTDRGAVTVLYGPGFTSGFAYTTSGVTASGAKLGSTVTVGDFNGDGKADVFSAGTGRGGNYNVRLTGGTTTAGTITTATGAVAWLDSATGDFNRDGYADVAVNYRDTSGIGRVLRFAGSAKGLTKVGVLSVKGGRSIAAGDMNANGYDDIVIGQASTTESGAKSGGQVTMLLGTSTGFTTTGMRIVHQDTYGVPDVNESGDALGQSVSIGDYNADGYPDVLAGAPGEDLTRSGVAQANAGSALLIKGSSSGLTGTGALMVSQDTSGVPGVTERDDKFGSAVSLTDLSGYGRADLTFGAEGEDAANGIVMYLPSNSTGLGYTQTAVYSRVTLGTPAAGRLGGTLTP</sequence>
<protein>
    <recommendedName>
        <fullName evidence="6">Peptidoglycan recognition protein family domain-containing protein</fullName>
    </recommendedName>
</protein>
<keyword evidence="8" id="KW-1185">Reference proteome</keyword>
<feature type="domain" description="Peptidoglycan recognition protein family" evidence="6">
    <location>
        <begin position="38"/>
        <end position="186"/>
    </location>
</feature>
<keyword evidence="4" id="KW-0325">Glycoprotein</keyword>
<evidence type="ECO:0000256" key="2">
    <source>
        <dbReference type="ARBA" id="ARBA00022729"/>
    </source>
</evidence>
<dbReference type="Pfam" id="PF13517">
    <property type="entry name" value="FG-GAP_3"/>
    <property type="match status" value="1"/>
</dbReference>
<dbReference type="SMART" id="SM00701">
    <property type="entry name" value="PGRP"/>
    <property type="match status" value="1"/>
</dbReference>
<evidence type="ECO:0000256" key="3">
    <source>
        <dbReference type="ARBA" id="ARBA00022737"/>
    </source>
</evidence>
<dbReference type="InterPro" id="IPR006619">
    <property type="entry name" value="PGRP_domain_met/bac"/>
</dbReference>
<reference evidence="7 8" key="1">
    <citation type="submission" date="2019-06" db="EMBL/GenBank/DDBJ databases">
        <title>Whole genome shotgun sequence of Streptomyces spinoverrucosus NBRC 14228.</title>
        <authorList>
            <person name="Hosoyama A."/>
            <person name="Uohara A."/>
            <person name="Ohji S."/>
            <person name="Ichikawa N."/>
        </authorList>
    </citation>
    <scope>NUCLEOTIDE SEQUENCE [LARGE SCALE GENOMIC DNA]</scope>
    <source>
        <strain evidence="7 8">NBRC 14228</strain>
    </source>
</reference>
<dbReference type="InterPro" id="IPR028994">
    <property type="entry name" value="Integrin_alpha_N"/>
</dbReference>
<dbReference type="PANTHER" id="PTHR11022:SF41">
    <property type="entry name" value="PEPTIDOGLYCAN-RECOGNITION PROTEIN LC-RELATED"/>
    <property type="match status" value="1"/>
</dbReference>
<dbReference type="InterPro" id="IPR002502">
    <property type="entry name" value="Amidase_domain"/>
</dbReference>
<dbReference type="GO" id="GO:0008270">
    <property type="term" value="F:zinc ion binding"/>
    <property type="evidence" value="ECO:0007669"/>
    <property type="project" value="InterPro"/>
</dbReference>
<dbReference type="EMBL" id="BJND01000044">
    <property type="protein sequence ID" value="GEC07885.1"/>
    <property type="molecule type" value="Genomic_DNA"/>
</dbReference>
<dbReference type="InterPro" id="IPR013519">
    <property type="entry name" value="Int_alpha_beta-p"/>
</dbReference>
<dbReference type="SMART" id="SM00191">
    <property type="entry name" value="Int_alpha"/>
    <property type="match status" value="5"/>
</dbReference>
<evidence type="ECO:0000256" key="4">
    <source>
        <dbReference type="ARBA" id="ARBA00023180"/>
    </source>
</evidence>
<evidence type="ECO:0000259" key="6">
    <source>
        <dbReference type="SMART" id="SM00701"/>
    </source>
</evidence>
<dbReference type="Pfam" id="PF01510">
    <property type="entry name" value="Amidase_2"/>
    <property type="match status" value="1"/>
</dbReference>
<evidence type="ECO:0000256" key="5">
    <source>
        <dbReference type="SAM" id="MobiDB-lite"/>
    </source>
</evidence>
<dbReference type="Gene3D" id="3.40.80.10">
    <property type="entry name" value="Peptidoglycan recognition protein-like"/>
    <property type="match status" value="1"/>
</dbReference>
<dbReference type="CDD" id="cd06583">
    <property type="entry name" value="PGRP"/>
    <property type="match status" value="1"/>
</dbReference>
<dbReference type="InterPro" id="IPR013517">
    <property type="entry name" value="FG-GAP"/>
</dbReference>
<feature type="region of interest" description="Disordered" evidence="5">
    <location>
        <begin position="1"/>
        <end position="37"/>
    </location>
</feature>
<dbReference type="PANTHER" id="PTHR11022">
    <property type="entry name" value="PEPTIDOGLYCAN RECOGNITION PROTEIN"/>
    <property type="match status" value="1"/>
</dbReference>
<evidence type="ECO:0000313" key="7">
    <source>
        <dbReference type="EMBL" id="GEC07885.1"/>
    </source>
</evidence>
<dbReference type="AlphaFoldDB" id="A0A4Y3VPD9"/>
<accession>A0A4Y3VPD9</accession>
<gene>
    <name evidence="7" type="ORF">SSP24_55400</name>
</gene>
<dbReference type="InterPro" id="IPR036505">
    <property type="entry name" value="Amidase/PGRP_sf"/>
</dbReference>
<dbReference type="PROSITE" id="PS51470">
    <property type="entry name" value="FG_GAP"/>
    <property type="match status" value="2"/>
</dbReference>
<evidence type="ECO:0000256" key="1">
    <source>
        <dbReference type="ARBA" id="ARBA00007553"/>
    </source>
</evidence>
<dbReference type="SUPFAM" id="SSF69318">
    <property type="entry name" value="Integrin alpha N-terminal domain"/>
    <property type="match status" value="1"/>
</dbReference>
<proteinExistence type="inferred from homology"/>
<dbReference type="Proteomes" id="UP000317881">
    <property type="component" value="Unassembled WGS sequence"/>
</dbReference>
<evidence type="ECO:0000313" key="8">
    <source>
        <dbReference type="Proteomes" id="UP000317881"/>
    </source>
</evidence>
<dbReference type="InterPro" id="IPR015510">
    <property type="entry name" value="PGRP"/>
</dbReference>
<name>A0A4Y3VPD9_9ACTN</name>
<dbReference type="Gene3D" id="2.130.10.130">
    <property type="entry name" value="Integrin alpha, N-terminal"/>
    <property type="match status" value="3"/>
</dbReference>